<evidence type="ECO:0008006" key="3">
    <source>
        <dbReference type="Google" id="ProtNLM"/>
    </source>
</evidence>
<comment type="caution">
    <text evidence="1">The sequence shown here is derived from an EMBL/GenBank/DDBJ whole genome shotgun (WGS) entry which is preliminary data.</text>
</comment>
<reference evidence="1 2" key="1">
    <citation type="submission" date="2020-01" db="EMBL/GenBank/DDBJ databases">
        <authorList>
            <person name="Kim M.K."/>
        </authorList>
    </citation>
    <scope>NUCLEOTIDE SEQUENCE [LARGE SCALE GENOMIC DNA]</scope>
    <source>
        <strain evidence="1 2">BT213</strain>
    </source>
</reference>
<organism evidence="1 2">
    <name type="scientific">Pontibacter fetidus</name>
    <dbReference type="NCBI Taxonomy" id="2700082"/>
    <lineage>
        <taxon>Bacteria</taxon>
        <taxon>Pseudomonadati</taxon>
        <taxon>Bacteroidota</taxon>
        <taxon>Cytophagia</taxon>
        <taxon>Cytophagales</taxon>
        <taxon>Hymenobacteraceae</taxon>
        <taxon>Pontibacter</taxon>
    </lineage>
</organism>
<dbReference type="AlphaFoldDB" id="A0A6B2GWX0"/>
<dbReference type="RefSeq" id="WP_162345380.1">
    <property type="nucleotide sequence ID" value="NZ_JAAEAA010000005.1"/>
</dbReference>
<gene>
    <name evidence="1" type="ORF">GWO68_05300</name>
</gene>
<accession>A0A6B2GWX0</accession>
<sequence>MKKLLILLALPVTILYSCKPGSSEAEQKTELENHVMAVHDSAMAEMDQIFKLRRNLNALHDTLAAQQTDSATLQLLQQNINALNNADEHMMGWMRNYSAPDSLQHQQAMEYLQQELQKIERVKTTMDSTIQAARQTYQQHEPTN</sequence>
<protein>
    <recommendedName>
        <fullName evidence="3">Viral A-type inclusion protein</fullName>
    </recommendedName>
</protein>
<dbReference type="EMBL" id="JAAEAA010000005">
    <property type="protein sequence ID" value="NDK55325.1"/>
    <property type="molecule type" value="Genomic_DNA"/>
</dbReference>
<dbReference type="Proteomes" id="UP000478546">
    <property type="component" value="Unassembled WGS sequence"/>
</dbReference>
<proteinExistence type="predicted"/>
<dbReference type="PROSITE" id="PS51257">
    <property type="entry name" value="PROKAR_LIPOPROTEIN"/>
    <property type="match status" value="1"/>
</dbReference>
<evidence type="ECO:0000313" key="2">
    <source>
        <dbReference type="Proteomes" id="UP000478546"/>
    </source>
</evidence>
<name>A0A6B2GWX0_9BACT</name>
<evidence type="ECO:0000313" key="1">
    <source>
        <dbReference type="EMBL" id="NDK55325.1"/>
    </source>
</evidence>
<keyword evidence="2" id="KW-1185">Reference proteome</keyword>